<dbReference type="PANTHER" id="PTHR31299:SF0">
    <property type="entry name" value="ESTERASE, PUTATIVE (AFU_ORTHOLOGUE AFUA_1G05850)-RELATED"/>
    <property type="match status" value="1"/>
</dbReference>
<dbReference type="AlphaFoldDB" id="A0A6J4MJ40"/>
<name>A0A6J4MJ40_9BACT</name>
<evidence type="ECO:0000313" key="2">
    <source>
        <dbReference type="EMBL" id="CAA9360864.1"/>
    </source>
</evidence>
<dbReference type="GO" id="GO:0046677">
    <property type="term" value="P:response to antibiotic"/>
    <property type="evidence" value="ECO:0007669"/>
    <property type="project" value="InterPro"/>
</dbReference>
<dbReference type="PANTHER" id="PTHR31299">
    <property type="entry name" value="ESTERASE, PUTATIVE (AFU_ORTHOLOGUE AFUA_1G05850)-RELATED"/>
    <property type="match status" value="1"/>
</dbReference>
<dbReference type="PROSITE" id="PS51257">
    <property type="entry name" value="PROKAR_LIPOPROTEIN"/>
    <property type="match status" value="1"/>
</dbReference>
<dbReference type="CDD" id="cd14728">
    <property type="entry name" value="Ere-like"/>
    <property type="match status" value="1"/>
</dbReference>
<dbReference type="SUPFAM" id="SSF159501">
    <property type="entry name" value="EreA/ChaN-like"/>
    <property type="match status" value="1"/>
</dbReference>
<dbReference type="Gene3D" id="3.30.1870.10">
    <property type="entry name" value="EreA-like, domain 2"/>
    <property type="match status" value="1"/>
</dbReference>
<dbReference type="InterPro" id="IPR052036">
    <property type="entry name" value="Hydrolase/PRTase-associated"/>
</dbReference>
<dbReference type="EMBL" id="CADCTW010000203">
    <property type="protein sequence ID" value="CAA9360864.1"/>
    <property type="molecule type" value="Genomic_DNA"/>
</dbReference>
<gene>
    <name evidence="2" type="ORF">AVDCRST_MAG68-4770</name>
</gene>
<dbReference type="InterPro" id="IPR007815">
    <property type="entry name" value="Emycin_Estase"/>
</dbReference>
<keyword evidence="1" id="KW-0732">Signal</keyword>
<proteinExistence type="predicted"/>
<feature type="chain" id="PRO_5026921585" evidence="1">
    <location>
        <begin position="22"/>
        <end position="449"/>
    </location>
</feature>
<dbReference type="Gene3D" id="1.20.1440.30">
    <property type="entry name" value="Biosynthetic Protein domain"/>
    <property type="match status" value="1"/>
</dbReference>
<dbReference type="Gene3D" id="3.40.1660.10">
    <property type="entry name" value="EreA-like (biosynthetic domain)"/>
    <property type="match status" value="1"/>
</dbReference>
<dbReference type="PIRSF" id="PIRSF036794">
    <property type="entry name" value="UCP_erythr_ester"/>
    <property type="match status" value="1"/>
</dbReference>
<accession>A0A6J4MJ40</accession>
<feature type="signal peptide" evidence="1">
    <location>
        <begin position="1"/>
        <end position="21"/>
    </location>
</feature>
<reference evidence="2" key="1">
    <citation type="submission" date="2020-02" db="EMBL/GenBank/DDBJ databases">
        <authorList>
            <person name="Meier V. D."/>
        </authorList>
    </citation>
    <scope>NUCLEOTIDE SEQUENCE</scope>
    <source>
        <strain evidence="2">AVDCRST_MAG68</strain>
    </source>
</reference>
<protein>
    <submittedName>
        <fullName evidence="2">Erythromycin esterase homolog</fullName>
    </submittedName>
</protein>
<evidence type="ECO:0000256" key="1">
    <source>
        <dbReference type="SAM" id="SignalP"/>
    </source>
</evidence>
<sequence>MRVVPMTRMRLYLLAACAALAACEEPATGVRSRDDTVRAVRDAARPLTGAAADYDPLMSAVGESRYVLLGEATHGTHEFYAERARISRRLIDERGFAAIVVEGEFPAGRRVNEYLHGRGGDASPEAALSGFTEFPLWMWRNAEVRDFVRDLRALNAGRAAGNRVSFYGMDVYSLYPSQGDVIAYLERVDPAAASRARTRYACFAPYERDPQRYGSEASISPAASCATQAAEQLAEMEGRFAAAPADPELFDAVQSARVVRGAEEFYRRNSERGDAAWNARDRHMAATLTALATHLEARGQRGRIAVWAHNSHVGDARATEFGARGQLTLGQLMRERAPNDTFLLGFTTYEGTVLAAASWGTPGRATALRPALAGSYSALFHETGIQDFLLILRGSPAAPALQDMRLERAVGVVYAPQTERQSHYFLASIADQFDAVIHFDRTDAVSPLP</sequence>
<organism evidence="2">
    <name type="scientific">uncultured Gemmatimonadota bacterium</name>
    <dbReference type="NCBI Taxonomy" id="203437"/>
    <lineage>
        <taxon>Bacteria</taxon>
        <taxon>Pseudomonadati</taxon>
        <taxon>Gemmatimonadota</taxon>
        <taxon>environmental samples</taxon>
    </lineage>
</organism>
<dbReference type="Pfam" id="PF05139">
    <property type="entry name" value="Erythro_esteras"/>
    <property type="match status" value="1"/>
</dbReference>
<dbReference type="InterPro" id="IPR014622">
    <property type="entry name" value="UCP036794_erythomycin"/>
</dbReference>